<dbReference type="RefSeq" id="WP_121897492.1">
    <property type="nucleotide sequence ID" value="NZ_RCNT01000003.1"/>
</dbReference>
<keyword evidence="4" id="KW-0862">Zinc</keyword>
<reference evidence="7 8" key="1">
    <citation type="submission" date="2018-10" db="EMBL/GenBank/DDBJ databases">
        <authorList>
            <person name="Jung H.S."/>
            <person name="Jeon C.O."/>
        </authorList>
    </citation>
    <scope>NUCLEOTIDE SEQUENCE [LARGE SCALE GENOMIC DNA]</scope>
    <source>
        <strain evidence="7 8">MA-7-27</strain>
    </source>
</reference>
<comment type="similarity">
    <text evidence="1">Belongs to the metallo-dependent hydrolases superfamily. ATZ/TRZ family.</text>
</comment>
<proteinExistence type="inferred from homology"/>
<dbReference type="InterPro" id="IPR006680">
    <property type="entry name" value="Amidohydro-rel"/>
</dbReference>
<keyword evidence="2" id="KW-0479">Metal-binding</keyword>
<dbReference type="Gene3D" id="3.20.20.140">
    <property type="entry name" value="Metal-dependent hydrolases"/>
    <property type="match status" value="1"/>
</dbReference>
<dbReference type="PANTHER" id="PTHR43794:SF5">
    <property type="entry name" value="CHLOROHYDROLASE FAMILY PROTEIN"/>
    <property type="match status" value="1"/>
</dbReference>
<accession>A0A3L9Y622</accession>
<gene>
    <name evidence="7" type="ORF">D9R08_07930</name>
</gene>
<evidence type="ECO:0000313" key="8">
    <source>
        <dbReference type="Proteomes" id="UP000281343"/>
    </source>
</evidence>
<dbReference type="GO" id="GO:0046872">
    <property type="term" value="F:metal ion binding"/>
    <property type="evidence" value="ECO:0007669"/>
    <property type="project" value="UniProtKB-KW"/>
</dbReference>
<evidence type="ECO:0000256" key="1">
    <source>
        <dbReference type="ARBA" id="ARBA00006745"/>
    </source>
</evidence>
<comment type="caution">
    <text evidence="7">The sequence shown here is derived from an EMBL/GenBank/DDBJ whole genome shotgun (WGS) entry which is preliminary data.</text>
</comment>
<dbReference type="SUPFAM" id="SSF51338">
    <property type="entry name" value="Composite domain of metallo-dependent hydrolases"/>
    <property type="match status" value="1"/>
</dbReference>
<dbReference type="AlphaFoldDB" id="A0A3L9Y622"/>
<evidence type="ECO:0000313" key="7">
    <source>
        <dbReference type="EMBL" id="RMA42708.1"/>
    </source>
</evidence>
<feature type="domain" description="Amidohydrolase-related" evidence="5">
    <location>
        <begin position="58"/>
        <end position="431"/>
    </location>
</feature>
<dbReference type="EMBL" id="RCNT01000003">
    <property type="protein sequence ID" value="RMA42708.1"/>
    <property type="molecule type" value="Genomic_DNA"/>
</dbReference>
<feature type="domain" description="Aminodeoxyfutalosine deaminase/Imidazolonepropionase-like composite" evidence="6">
    <location>
        <begin position="24"/>
        <end position="46"/>
    </location>
</feature>
<dbReference type="InterPro" id="IPR011059">
    <property type="entry name" value="Metal-dep_hydrolase_composite"/>
</dbReference>
<evidence type="ECO:0000259" key="6">
    <source>
        <dbReference type="Pfam" id="PF22039"/>
    </source>
</evidence>
<protein>
    <submittedName>
        <fullName evidence="7">Amidohydrolase</fullName>
    </submittedName>
</protein>
<evidence type="ECO:0000256" key="2">
    <source>
        <dbReference type="ARBA" id="ARBA00022723"/>
    </source>
</evidence>
<dbReference type="Gene3D" id="2.30.40.10">
    <property type="entry name" value="Urease, subunit C, domain 1"/>
    <property type="match status" value="1"/>
</dbReference>
<dbReference type="Pfam" id="PF01979">
    <property type="entry name" value="Amidohydro_1"/>
    <property type="match status" value="1"/>
</dbReference>
<dbReference type="PANTHER" id="PTHR43794">
    <property type="entry name" value="AMINOHYDROLASE SSNA-RELATED"/>
    <property type="match status" value="1"/>
</dbReference>
<name>A0A3L9Y622_9RHOB</name>
<evidence type="ECO:0000256" key="4">
    <source>
        <dbReference type="ARBA" id="ARBA00022833"/>
    </source>
</evidence>
<evidence type="ECO:0000259" key="5">
    <source>
        <dbReference type="Pfam" id="PF01979"/>
    </source>
</evidence>
<dbReference type="InterPro" id="IPR050287">
    <property type="entry name" value="MTA/SAH_deaminase"/>
</dbReference>
<dbReference type="OrthoDB" id="9796020at2"/>
<organism evidence="7 8">
    <name type="scientific">Rhodophyticola porphyridii</name>
    <dbReference type="NCBI Taxonomy" id="1852017"/>
    <lineage>
        <taxon>Bacteria</taxon>
        <taxon>Pseudomonadati</taxon>
        <taxon>Pseudomonadota</taxon>
        <taxon>Alphaproteobacteria</taxon>
        <taxon>Rhodobacterales</taxon>
        <taxon>Roseobacteraceae</taxon>
        <taxon>Rhodophyticola</taxon>
    </lineage>
</organism>
<dbReference type="Pfam" id="PF22039">
    <property type="entry name" value="HUTI_composite_bact"/>
    <property type="match status" value="1"/>
</dbReference>
<dbReference type="InterPro" id="IPR032466">
    <property type="entry name" value="Metal_Hydrolase"/>
</dbReference>
<evidence type="ECO:0000256" key="3">
    <source>
        <dbReference type="ARBA" id="ARBA00022801"/>
    </source>
</evidence>
<dbReference type="GO" id="GO:0016810">
    <property type="term" value="F:hydrolase activity, acting on carbon-nitrogen (but not peptide) bonds"/>
    <property type="evidence" value="ECO:0007669"/>
    <property type="project" value="InterPro"/>
</dbReference>
<dbReference type="SUPFAM" id="SSF51556">
    <property type="entry name" value="Metallo-dependent hydrolases"/>
    <property type="match status" value="1"/>
</dbReference>
<dbReference type="Proteomes" id="UP000281343">
    <property type="component" value="Unassembled WGS sequence"/>
</dbReference>
<sequence length="484" mass="52314">MADLLVTGATIIPVDAARRVIYDGAMAITEGRITAIGPRDEVEARHDAPQVIDAKGKVMLPGLIDVHAHAGHGLIKTMGMEQANHWERICGEVYTTGSTPAFWYAEARLAALERLRFGVTCGVSLLGGGDTIMRTDSPEYAAAHMQGVAEIGTRDVMAVGPTRAPHPLSYATWQADGRATHHPVSFEQQRATCEEVLSRWHGANAGRLSVALIYPVLRDEHECNMAPRDYEDACRQARIIRALAREAGVVFTQDGHWRGSVRRAHDLGLLGPDTLLSHAIDLHEDEILLCADSDTRIAHNPSAIASVMGRCPAVELIEAGATVALGSDATAPDRSADMFRHMQQAMHYHRRHFRDAGILPPGKTLEMATIDGATALGLADQIGSLEVGKKADAILIDMQRPHLYPLNMEPFRVVYFANGNDVDTVLIDGEVLLSDGMPTRVETGAVLAEAQAEADAMIDRIGARDMLGVPPGFWGQARYDGGTV</sequence>
<dbReference type="InterPro" id="IPR054418">
    <property type="entry name" value="MQNX/HUTI_composite_N"/>
</dbReference>
<keyword evidence="8" id="KW-1185">Reference proteome</keyword>
<keyword evidence="3 7" id="KW-0378">Hydrolase</keyword>